<comment type="caution">
    <text evidence="1">The sequence shown here is derived from an EMBL/GenBank/DDBJ whole genome shotgun (WGS) entry which is preliminary data.</text>
</comment>
<organism evidence="1 2">
    <name type="scientific">Hypoxylon rubiginosum</name>
    <dbReference type="NCBI Taxonomy" id="110542"/>
    <lineage>
        <taxon>Eukaryota</taxon>
        <taxon>Fungi</taxon>
        <taxon>Dikarya</taxon>
        <taxon>Ascomycota</taxon>
        <taxon>Pezizomycotina</taxon>
        <taxon>Sordariomycetes</taxon>
        <taxon>Xylariomycetidae</taxon>
        <taxon>Xylariales</taxon>
        <taxon>Hypoxylaceae</taxon>
        <taxon>Hypoxylon</taxon>
    </lineage>
</organism>
<dbReference type="EMBL" id="MU394308">
    <property type="protein sequence ID" value="KAI6087387.1"/>
    <property type="molecule type" value="Genomic_DNA"/>
</dbReference>
<dbReference type="Proteomes" id="UP001497680">
    <property type="component" value="Unassembled WGS sequence"/>
</dbReference>
<name>A0ACC0D4A1_9PEZI</name>
<accession>A0ACC0D4A1</accession>
<protein>
    <submittedName>
        <fullName evidence="1">Uncharacterized protein</fullName>
    </submittedName>
</protein>
<keyword evidence="2" id="KW-1185">Reference proteome</keyword>
<proteinExistence type="predicted"/>
<reference evidence="1 2" key="1">
    <citation type="journal article" date="2022" name="New Phytol.">
        <title>Ecological generalism drives hyperdiversity of secondary metabolite gene clusters in xylarialean endophytes.</title>
        <authorList>
            <person name="Franco M.E.E."/>
            <person name="Wisecaver J.H."/>
            <person name="Arnold A.E."/>
            <person name="Ju Y.M."/>
            <person name="Slot J.C."/>
            <person name="Ahrendt S."/>
            <person name="Moore L.P."/>
            <person name="Eastman K.E."/>
            <person name="Scott K."/>
            <person name="Konkel Z."/>
            <person name="Mondo S.J."/>
            <person name="Kuo A."/>
            <person name="Hayes R.D."/>
            <person name="Haridas S."/>
            <person name="Andreopoulos B."/>
            <person name="Riley R."/>
            <person name="LaButti K."/>
            <person name="Pangilinan J."/>
            <person name="Lipzen A."/>
            <person name="Amirebrahimi M."/>
            <person name="Yan J."/>
            <person name="Adam C."/>
            <person name="Keymanesh K."/>
            <person name="Ng V."/>
            <person name="Louie K."/>
            <person name="Northen T."/>
            <person name="Drula E."/>
            <person name="Henrissat B."/>
            <person name="Hsieh H.M."/>
            <person name="Youens-Clark K."/>
            <person name="Lutzoni F."/>
            <person name="Miadlikowska J."/>
            <person name="Eastwood D.C."/>
            <person name="Hamelin R.C."/>
            <person name="Grigoriev I.V."/>
            <person name="U'Ren J.M."/>
        </authorList>
    </citation>
    <scope>NUCLEOTIDE SEQUENCE [LARGE SCALE GENOMIC DNA]</scope>
    <source>
        <strain evidence="1 2">ER1909</strain>
    </source>
</reference>
<gene>
    <name evidence="1" type="ORF">F4821DRAFT_277830</name>
</gene>
<evidence type="ECO:0000313" key="2">
    <source>
        <dbReference type="Proteomes" id="UP001497680"/>
    </source>
</evidence>
<sequence>MSISNPHQLDLRNIDTFLEVNTSHLNRQRPSRSRSPVSISLQAPGTKQDPGRGSVESASDLLSEYHFPLPPSSRPSSRAAHSATQGSRPSSPLPPLYPSPLSINPHQDTSKANKKSETRARSRDSSRSSRSDNINTQQVSKLKPLPARPAHDANENEGDETMKGKQHLFQFMRPDAGATADVVETARSISLTSRTGGAKGQPAVTTIETRSPISADKKQQEVNDGIPEKEARGIQHQRAVSDGRLGTRAPQEAAKQDQGRPLHKQGLTPDEIIWLHKNYRGEATFLKAWGLHFTKDADREQGREILQVLMAAESQKGEKSNRDDAESKHSPSGDGAGLRVIQEATATNFTT</sequence>
<evidence type="ECO:0000313" key="1">
    <source>
        <dbReference type="EMBL" id="KAI6087387.1"/>
    </source>
</evidence>